<evidence type="ECO:0000256" key="3">
    <source>
        <dbReference type="ARBA" id="ARBA00022692"/>
    </source>
</evidence>
<dbReference type="InterPro" id="IPR050930">
    <property type="entry name" value="MFS_Vesicular_Transporter"/>
</dbReference>
<feature type="transmembrane region" description="Helical" evidence="7">
    <location>
        <begin position="313"/>
        <end position="334"/>
    </location>
</feature>
<evidence type="ECO:0000313" key="9">
    <source>
        <dbReference type="EMBL" id="CAI8043968.1"/>
    </source>
</evidence>
<feature type="transmembrane region" description="Helical" evidence="7">
    <location>
        <begin position="447"/>
        <end position="465"/>
    </location>
</feature>
<evidence type="ECO:0000256" key="5">
    <source>
        <dbReference type="ARBA" id="ARBA00023136"/>
    </source>
</evidence>
<evidence type="ECO:0000259" key="8">
    <source>
        <dbReference type="PROSITE" id="PS50850"/>
    </source>
</evidence>
<dbReference type="InterPro" id="IPR011701">
    <property type="entry name" value="MFS"/>
</dbReference>
<keyword evidence="10" id="KW-1185">Reference proteome</keyword>
<feature type="transmembrane region" description="Helical" evidence="7">
    <location>
        <begin position="341"/>
        <end position="362"/>
    </location>
</feature>
<protein>
    <submittedName>
        <fullName evidence="9">MFS-type transporter SLC18B1</fullName>
    </submittedName>
</protein>
<keyword evidence="5 7" id="KW-0472">Membrane</keyword>
<gene>
    <name evidence="9" type="ORF">GBAR_LOCUS24409</name>
</gene>
<dbReference type="PANTHER" id="PTHR23506:SF26">
    <property type="entry name" value="MFS-TYPE TRANSPORTER SLC18B1"/>
    <property type="match status" value="1"/>
</dbReference>
<feature type="transmembrane region" description="Helical" evidence="7">
    <location>
        <begin position="368"/>
        <end position="387"/>
    </location>
</feature>
<dbReference type="Proteomes" id="UP001174909">
    <property type="component" value="Unassembled WGS sequence"/>
</dbReference>
<dbReference type="InterPro" id="IPR036259">
    <property type="entry name" value="MFS_trans_sf"/>
</dbReference>
<feature type="transmembrane region" description="Helical" evidence="7">
    <location>
        <begin position="162"/>
        <end position="187"/>
    </location>
</feature>
<feature type="transmembrane region" description="Helical" evidence="7">
    <location>
        <begin position="223"/>
        <end position="252"/>
    </location>
</feature>
<dbReference type="SUPFAM" id="SSF103473">
    <property type="entry name" value="MFS general substrate transporter"/>
    <property type="match status" value="1"/>
</dbReference>
<dbReference type="GO" id="GO:0016020">
    <property type="term" value="C:membrane"/>
    <property type="evidence" value="ECO:0007669"/>
    <property type="project" value="UniProtKB-SubCell"/>
</dbReference>
<accession>A0AA35TAG4</accession>
<feature type="region of interest" description="Disordered" evidence="6">
    <location>
        <begin position="19"/>
        <end position="60"/>
    </location>
</feature>
<name>A0AA35TAG4_GEOBA</name>
<sequence length="475" mass="51133">MEKQLPASLSRQHSVNALMIEREATSPRPPQQQSPAADEEEEKTPLLQGKSDLEGVSTKKGTGRWNLRTLTLLVVLWIACILISSCYSMIAPFFPHEAQKKGCSLLVVGVILSASPFCVFTTSPIFGYLLPKLGIRFSMIFGFLLVGVAFILLGFLQDLPDGWLFIVAATVLRMTEGIGSSLAFTGMYTLLPVLFPSRVGLVMGVFEVGSGLGFAVGPPIGGLLYTVGGFMLPFVSVGATVLLIIPPTFLLYKKTSCQPKVISFGVIRRLSGNFVFVLLLISQVICLTALGFLNPTFQPFLHKQFGLDELQVGLVFICAPAMYMILAAIFGALADKFGPRGFIVSGFLISGVSFFLIGPATFITTPRLWLTIVASLLMGVGLAPAFIPSYSDLLKIAKTQHPEVNTEVLTGVVSGLTSATLSLGEFIGPLLGASLTQFTDFQTSTVLLGQVLWAQAFLLLGATLIDRFHNHKQSP</sequence>
<keyword evidence="4 7" id="KW-1133">Transmembrane helix</keyword>
<dbReference type="PROSITE" id="PS50850">
    <property type="entry name" value="MFS"/>
    <property type="match status" value="1"/>
</dbReference>
<reference evidence="9" key="1">
    <citation type="submission" date="2023-03" db="EMBL/GenBank/DDBJ databases">
        <authorList>
            <person name="Steffen K."/>
            <person name="Cardenas P."/>
        </authorList>
    </citation>
    <scope>NUCLEOTIDE SEQUENCE</scope>
</reference>
<evidence type="ECO:0000256" key="6">
    <source>
        <dbReference type="SAM" id="MobiDB-lite"/>
    </source>
</evidence>
<comment type="subcellular location">
    <subcellularLocation>
        <location evidence="1">Membrane</location>
        <topology evidence="1">Multi-pass membrane protein</topology>
    </subcellularLocation>
</comment>
<keyword evidence="2" id="KW-0813">Transport</keyword>
<evidence type="ECO:0000256" key="7">
    <source>
        <dbReference type="SAM" id="Phobius"/>
    </source>
</evidence>
<dbReference type="AlphaFoldDB" id="A0AA35TAG4"/>
<dbReference type="EMBL" id="CASHTH010003371">
    <property type="protein sequence ID" value="CAI8043968.1"/>
    <property type="molecule type" value="Genomic_DNA"/>
</dbReference>
<evidence type="ECO:0000256" key="4">
    <source>
        <dbReference type="ARBA" id="ARBA00022989"/>
    </source>
</evidence>
<dbReference type="GO" id="GO:0022857">
    <property type="term" value="F:transmembrane transporter activity"/>
    <property type="evidence" value="ECO:0007669"/>
    <property type="project" value="InterPro"/>
</dbReference>
<dbReference type="InterPro" id="IPR020846">
    <property type="entry name" value="MFS_dom"/>
</dbReference>
<evidence type="ECO:0000256" key="2">
    <source>
        <dbReference type="ARBA" id="ARBA00022448"/>
    </source>
</evidence>
<feature type="domain" description="Major facilitator superfamily (MFS) profile" evidence="8">
    <location>
        <begin position="72"/>
        <end position="473"/>
    </location>
</feature>
<dbReference type="Gene3D" id="1.20.1250.20">
    <property type="entry name" value="MFS general substrate transporter like domains"/>
    <property type="match status" value="2"/>
</dbReference>
<proteinExistence type="predicted"/>
<feature type="transmembrane region" description="Helical" evidence="7">
    <location>
        <begin position="199"/>
        <end position="217"/>
    </location>
</feature>
<organism evidence="9 10">
    <name type="scientific">Geodia barretti</name>
    <name type="common">Barrett's horny sponge</name>
    <dbReference type="NCBI Taxonomy" id="519541"/>
    <lineage>
        <taxon>Eukaryota</taxon>
        <taxon>Metazoa</taxon>
        <taxon>Porifera</taxon>
        <taxon>Demospongiae</taxon>
        <taxon>Heteroscleromorpha</taxon>
        <taxon>Tetractinellida</taxon>
        <taxon>Astrophorina</taxon>
        <taxon>Geodiidae</taxon>
        <taxon>Geodia</taxon>
    </lineage>
</organism>
<feature type="transmembrane region" description="Helical" evidence="7">
    <location>
        <begin position="106"/>
        <end position="130"/>
    </location>
</feature>
<dbReference type="Pfam" id="PF07690">
    <property type="entry name" value="MFS_1"/>
    <property type="match status" value="2"/>
</dbReference>
<evidence type="ECO:0000256" key="1">
    <source>
        <dbReference type="ARBA" id="ARBA00004141"/>
    </source>
</evidence>
<feature type="transmembrane region" description="Helical" evidence="7">
    <location>
        <begin position="70"/>
        <end position="94"/>
    </location>
</feature>
<evidence type="ECO:0000313" key="10">
    <source>
        <dbReference type="Proteomes" id="UP001174909"/>
    </source>
</evidence>
<feature type="transmembrane region" description="Helical" evidence="7">
    <location>
        <begin position="137"/>
        <end position="156"/>
    </location>
</feature>
<dbReference type="PANTHER" id="PTHR23506">
    <property type="entry name" value="GH10249P"/>
    <property type="match status" value="1"/>
</dbReference>
<feature type="transmembrane region" description="Helical" evidence="7">
    <location>
        <begin position="273"/>
        <end position="293"/>
    </location>
</feature>
<keyword evidence="3 7" id="KW-0812">Transmembrane</keyword>
<feature type="transmembrane region" description="Helical" evidence="7">
    <location>
        <begin position="408"/>
        <end position="427"/>
    </location>
</feature>
<comment type="caution">
    <text evidence="9">The sequence shown here is derived from an EMBL/GenBank/DDBJ whole genome shotgun (WGS) entry which is preliminary data.</text>
</comment>